<keyword evidence="1" id="KW-0812">Transmembrane</keyword>
<keyword evidence="1" id="KW-1133">Transmembrane helix</keyword>
<dbReference type="EMBL" id="LLXL01001950">
    <property type="protein sequence ID" value="PKK62334.1"/>
    <property type="molecule type" value="Genomic_DNA"/>
</dbReference>
<evidence type="ECO:0000313" key="2">
    <source>
        <dbReference type="EMBL" id="PKK62334.1"/>
    </source>
</evidence>
<reference evidence="2 3" key="1">
    <citation type="submission" date="2016-04" db="EMBL/GenBank/DDBJ databases">
        <title>Genome analyses suggest a sexual origin of heterokaryosis in a supposedly ancient asexual fungus.</title>
        <authorList>
            <person name="Ropars J."/>
            <person name="Sedzielewska K."/>
            <person name="Noel J."/>
            <person name="Charron P."/>
            <person name="Farinelli L."/>
            <person name="Marton T."/>
            <person name="Kruger M."/>
            <person name="Pelin A."/>
            <person name="Brachmann A."/>
            <person name="Corradi N."/>
        </authorList>
    </citation>
    <scope>NUCLEOTIDE SEQUENCE [LARGE SCALE GENOMIC DNA]</scope>
    <source>
        <strain evidence="2 3">C2</strain>
    </source>
</reference>
<accession>A0A2N1ML19</accession>
<evidence type="ECO:0000313" key="3">
    <source>
        <dbReference type="Proteomes" id="UP000233469"/>
    </source>
</evidence>
<keyword evidence="1" id="KW-0472">Membrane</keyword>
<proteinExistence type="predicted"/>
<dbReference type="AlphaFoldDB" id="A0A2N1ML19"/>
<name>A0A2N1ML19_9GLOM</name>
<protein>
    <submittedName>
        <fullName evidence="2">Uncharacterized protein</fullName>
    </submittedName>
</protein>
<gene>
    <name evidence="2" type="ORF">RhiirC2_759685</name>
</gene>
<comment type="caution">
    <text evidence="2">The sequence shown here is derived from an EMBL/GenBank/DDBJ whole genome shotgun (WGS) entry which is preliminary data.</text>
</comment>
<reference evidence="2 3" key="2">
    <citation type="submission" date="2017-10" db="EMBL/GenBank/DDBJ databases">
        <title>Extensive intraspecific genome diversity in a model arbuscular mycorrhizal fungus.</title>
        <authorList>
            <person name="Chen E.C.H."/>
            <person name="Morin E."/>
            <person name="Baudet D."/>
            <person name="Noel J."/>
            <person name="Ndikumana S."/>
            <person name="Charron P."/>
            <person name="St-Onge C."/>
            <person name="Giorgi J."/>
            <person name="Grigoriev I.V."/>
            <person name="Roux C."/>
            <person name="Martin F.M."/>
            <person name="Corradi N."/>
        </authorList>
    </citation>
    <scope>NUCLEOTIDE SEQUENCE [LARGE SCALE GENOMIC DNA]</scope>
    <source>
        <strain evidence="2 3">C2</strain>
    </source>
</reference>
<feature type="transmembrane region" description="Helical" evidence="1">
    <location>
        <begin position="6"/>
        <end position="32"/>
    </location>
</feature>
<sequence>MSQDTAILMSIIRIKFADSILALVSIMINTIFKQLMFSIDVKFSFSHLNLKKECQRTFFKN</sequence>
<dbReference type="Proteomes" id="UP000233469">
    <property type="component" value="Unassembled WGS sequence"/>
</dbReference>
<evidence type="ECO:0000256" key="1">
    <source>
        <dbReference type="SAM" id="Phobius"/>
    </source>
</evidence>
<organism evidence="2 3">
    <name type="scientific">Rhizophagus irregularis</name>
    <dbReference type="NCBI Taxonomy" id="588596"/>
    <lineage>
        <taxon>Eukaryota</taxon>
        <taxon>Fungi</taxon>
        <taxon>Fungi incertae sedis</taxon>
        <taxon>Mucoromycota</taxon>
        <taxon>Glomeromycotina</taxon>
        <taxon>Glomeromycetes</taxon>
        <taxon>Glomerales</taxon>
        <taxon>Glomeraceae</taxon>
        <taxon>Rhizophagus</taxon>
    </lineage>
</organism>